<sequence>MPGQRKRKRQRERAARSRSPQAGRWEQVFSTQDEAELRAETQRLYAEGELTDPSMLRVDMLCGRLRSPTTYRLSLFVPDASA</sequence>
<reference evidence="3" key="1">
    <citation type="journal article" date="2019" name="Int. J. Syst. Evol. Microbiol.">
        <title>The Global Catalogue of Microorganisms (GCM) 10K type strain sequencing project: providing services to taxonomists for standard genome sequencing and annotation.</title>
        <authorList>
            <consortium name="The Broad Institute Genomics Platform"/>
            <consortium name="The Broad Institute Genome Sequencing Center for Infectious Disease"/>
            <person name="Wu L."/>
            <person name="Ma J."/>
        </authorList>
    </citation>
    <scope>NUCLEOTIDE SEQUENCE [LARGE SCALE GENOMIC DNA]</scope>
    <source>
        <strain evidence="3">JCM 4594</strain>
    </source>
</reference>
<evidence type="ECO:0000313" key="2">
    <source>
        <dbReference type="EMBL" id="GGY58928.1"/>
    </source>
</evidence>
<evidence type="ECO:0000313" key="3">
    <source>
        <dbReference type="Proteomes" id="UP000600946"/>
    </source>
</evidence>
<dbReference type="RefSeq" id="WP_190028818.1">
    <property type="nucleotide sequence ID" value="NZ_BMUU01000013.1"/>
</dbReference>
<dbReference type="EMBL" id="BMUU01000013">
    <property type="protein sequence ID" value="GGY58928.1"/>
    <property type="molecule type" value="Genomic_DNA"/>
</dbReference>
<feature type="region of interest" description="Disordered" evidence="1">
    <location>
        <begin position="1"/>
        <end position="29"/>
    </location>
</feature>
<keyword evidence="3" id="KW-1185">Reference proteome</keyword>
<proteinExistence type="predicted"/>
<dbReference type="Proteomes" id="UP000600946">
    <property type="component" value="Unassembled WGS sequence"/>
</dbReference>
<organism evidence="2 3">
    <name type="scientific">Streptomyces xanthochromogenes</name>
    <dbReference type="NCBI Taxonomy" id="67384"/>
    <lineage>
        <taxon>Bacteria</taxon>
        <taxon>Bacillati</taxon>
        <taxon>Actinomycetota</taxon>
        <taxon>Actinomycetes</taxon>
        <taxon>Kitasatosporales</taxon>
        <taxon>Streptomycetaceae</taxon>
        <taxon>Streptomyces</taxon>
    </lineage>
</organism>
<evidence type="ECO:0000256" key="1">
    <source>
        <dbReference type="SAM" id="MobiDB-lite"/>
    </source>
</evidence>
<feature type="compositionally biased region" description="Basic residues" evidence="1">
    <location>
        <begin position="1"/>
        <end position="11"/>
    </location>
</feature>
<protein>
    <submittedName>
        <fullName evidence="2">Uncharacterized protein</fullName>
    </submittedName>
</protein>
<gene>
    <name evidence="2" type="ORF">GCM10010326_62050</name>
</gene>
<dbReference type="GeneID" id="96294104"/>
<accession>A0ABQ3AK14</accession>
<name>A0ABQ3AK14_9ACTN</name>
<comment type="caution">
    <text evidence="2">The sequence shown here is derived from an EMBL/GenBank/DDBJ whole genome shotgun (WGS) entry which is preliminary data.</text>
</comment>